<gene>
    <name evidence="2" type="ORF">GCM10007916_27770</name>
</gene>
<feature type="transmembrane region" description="Helical" evidence="1">
    <location>
        <begin position="69"/>
        <end position="87"/>
    </location>
</feature>
<keyword evidence="1" id="KW-1133">Transmembrane helix</keyword>
<organism evidence="2 3">
    <name type="scientific">Psychromonas marina</name>
    <dbReference type="NCBI Taxonomy" id="88364"/>
    <lineage>
        <taxon>Bacteria</taxon>
        <taxon>Pseudomonadati</taxon>
        <taxon>Pseudomonadota</taxon>
        <taxon>Gammaproteobacteria</taxon>
        <taxon>Alteromonadales</taxon>
        <taxon>Psychromonadaceae</taxon>
        <taxon>Psychromonas</taxon>
    </lineage>
</organism>
<evidence type="ECO:0008006" key="4">
    <source>
        <dbReference type="Google" id="ProtNLM"/>
    </source>
</evidence>
<proteinExistence type="predicted"/>
<evidence type="ECO:0000313" key="2">
    <source>
        <dbReference type="EMBL" id="GLS91707.1"/>
    </source>
</evidence>
<dbReference type="EMBL" id="BSPQ01000014">
    <property type="protein sequence ID" value="GLS91707.1"/>
    <property type="molecule type" value="Genomic_DNA"/>
</dbReference>
<keyword evidence="1" id="KW-0472">Membrane</keyword>
<keyword evidence="1" id="KW-0812">Transmembrane</keyword>
<accession>A0ABQ6E2X0</accession>
<sequence>MEYVFVLAVILNLLQFYIYLLIKKHNKAILDRVFEGAPHKNNPAHLLKKALFYTNPFEWRGIKEGYIKFLLFVNLLMFIYIVVRLFTG</sequence>
<protein>
    <recommendedName>
        <fullName evidence="4">YggT family protein</fullName>
    </recommendedName>
</protein>
<reference evidence="3" key="1">
    <citation type="journal article" date="2019" name="Int. J. Syst. Evol. Microbiol.">
        <title>The Global Catalogue of Microorganisms (GCM) 10K type strain sequencing project: providing services to taxonomists for standard genome sequencing and annotation.</title>
        <authorList>
            <consortium name="The Broad Institute Genomics Platform"/>
            <consortium name="The Broad Institute Genome Sequencing Center for Infectious Disease"/>
            <person name="Wu L."/>
            <person name="Ma J."/>
        </authorList>
    </citation>
    <scope>NUCLEOTIDE SEQUENCE [LARGE SCALE GENOMIC DNA]</scope>
    <source>
        <strain evidence="3">NBRC 103166</strain>
    </source>
</reference>
<dbReference type="Proteomes" id="UP001157353">
    <property type="component" value="Unassembled WGS sequence"/>
</dbReference>
<keyword evidence="3" id="KW-1185">Reference proteome</keyword>
<feature type="transmembrane region" description="Helical" evidence="1">
    <location>
        <begin position="6"/>
        <end position="22"/>
    </location>
</feature>
<comment type="caution">
    <text evidence="2">The sequence shown here is derived from an EMBL/GenBank/DDBJ whole genome shotgun (WGS) entry which is preliminary data.</text>
</comment>
<name>A0ABQ6E2X0_9GAMM</name>
<evidence type="ECO:0000256" key="1">
    <source>
        <dbReference type="SAM" id="Phobius"/>
    </source>
</evidence>
<evidence type="ECO:0000313" key="3">
    <source>
        <dbReference type="Proteomes" id="UP001157353"/>
    </source>
</evidence>